<evidence type="ECO:0000256" key="8">
    <source>
        <dbReference type="ARBA" id="ARBA00022884"/>
    </source>
</evidence>
<keyword evidence="6" id="KW-0547">Nucleotide-binding</keyword>
<evidence type="ECO:0000256" key="2">
    <source>
        <dbReference type="ARBA" id="ARBA00013168"/>
    </source>
</evidence>
<dbReference type="AlphaFoldDB" id="A0A7C5JXE6"/>
<evidence type="ECO:0000256" key="10">
    <source>
        <dbReference type="ARBA" id="ARBA00023146"/>
    </source>
</evidence>
<keyword evidence="9" id="KW-0648">Protein biosynthesis</keyword>
<dbReference type="GO" id="GO:0004813">
    <property type="term" value="F:alanine-tRNA ligase activity"/>
    <property type="evidence" value="ECO:0007669"/>
    <property type="project" value="UniProtKB-EC"/>
</dbReference>
<dbReference type="InterPro" id="IPR003156">
    <property type="entry name" value="DHHA1_dom"/>
</dbReference>
<comment type="caution">
    <text evidence="12">The sequence shown here is derived from an EMBL/GenBank/DDBJ whole genome shotgun (WGS) entry which is preliminary data.</text>
</comment>
<dbReference type="Proteomes" id="UP000886217">
    <property type="component" value="Unassembled WGS sequence"/>
</dbReference>
<comment type="similarity">
    <text evidence="1">Belongs to the class-II aminoacyl-tRNA synthetase family.</text>
</comment>
<evidence type="ECO:0000313" key="12">
    <source>
        <dbReference type="EMBL" id="HHI01197.1"/>
    </source>
</evidence>
<dbReference type="GO" id="GO:0000049">
    <property type="term" value="F:tRNA binding"/>
    <property type="evidence" value="ECO:0007669"/>
    <property type="project" value="UniProtKB-KW"/>
</dbReference>
<evidence type="ECO:0000256" key="7">
    <source>
        <dbReference type="ARBA" id="ARBA00022840"/>
    </source>
</evidence>
<dbReference type="Gene3D" id="3.10.310.40">
    <property type="match status" value="1"/>
</dbReference>
<dbReference type="GO" id="GO:0006412">
    <property type="term" value="P:translation"/>
    <property type="evidence" value="ECO:0007669"/>
    <property type="project" value="UniProtKB-KW"/>
</dbReference>
<keyword evidence="10" id="KW-0030">Aminoacyl-tRNA synthetase</keyword>
<name>A0A7C5JXE6_THELI</name>
<evidence type="ECO:0000256" key="3">
    <source>
        <dbReference type="ARBA" id="ARBA00017959"/>
    </source>
</evidence>
<dbReference type="Pfam" id="PF02272">
    <property type="entry name" value="DHHA1"/>
    <property type="match status" value="1"/>
</dbReference>
<accession>A0A7C5JXE6</accession>
<evidence type="ECO:0000256" key="4">
    <source>
        <dbReference type="ARBA" id="ARBA00022555"/>
    </source>
</evidence>
<reference evidence="12" key="1">
    <citation type="journal article" date="2020" name="mSystems">
        <title>Genome- and Community-Level Interaction Insights into Carbon Utilization and Element Cycling Functions of Hydrothermarchaeota in Hydrothermal Sediment.</title>
        <authorList>
            <person name="Zhou Z."/>
            <person name="Liu Y."/>
            <person name="Xu W."/>
            <person name="Pan J."/>
            <person name="Luo Z.H."/>
            <person name="Li M."/>
        </authorList>
    </citation>
    <scope>NUCLEOTIDE SEQUENCE [LARGE SCALE GENOMIC DNA]</scope>
    <source>
        <strain evidence="12">HyVt-93</strain>
    </source>
</reference>
<organism evidence="12">
    <name type="scientific">Thermococcus litoralis</name>
    <dbReference type="NCBI Taxonomy" id="2265"/>
    <lineage>
        <taxon>Archaea</taxon>
        <taxon>Methanobacteriati</taxon>
        <taxon>Methanobacteriota</taxon>
        <taxon>Thermococci</taxon>
        <taxon>Thermococcales</taxon>
        <taxon>Thermococcaceae</taxon>
        <taxon>Thermococcus</taxon>
    </lineage>
</organism>
<keyword evidence="4" id="KW-0820">tRNA-binding</keyword>
<evidence type="ECO:0000259" key="11">
    <source>
        <dbReference type="Pfam" id="PF02272"/>
    </source>
</evidence>
<keyword evidence="7" id="KW-0067">ATP-binding</keyword>
<sequence length="111" mass="11861">ALLSNADEIEGVKVVSYIESMEMKDAQAFIVYLVDKNPDTVVLAAGSNYVLLAKNKNIKGVSMNELLKEVLREVGGGGGGSEVLARGGGFEAKPEEVLKVAKRVIKKKLRG</sequence>
<gene>
    <name evidence="12" type="ORF">ENL40_07025</name>
</gene>
<evidence type="ECO:0000256" key="5">
    <source>
        <dbReference type="ARBA" id="ARBA00022598"/>
    </source>
</evidence>
<evidence type="ECO:0000256" key="1">
    <source>
        <dbReference type="ARBA" id="ARBA00008226"/>
    </source>
</evidence>
<proteinExistence type="inferred from homology"/>
<feature type="domain" description="DHHA1" evidence="11">
    <location>
        <begin position="14"/>
        <end position="107"/>
    </location>
</feature>
<dbReference type="EC" id="6.1.1.7" evidence="2"/>
<dbReference type="EMBL" id="DRTU01000285">
    <property type="protein sequence ID" value="HHI01197.1"/>
    <property type="molecule type" value="Genomic_DNA"/>
</dbReference>
<dbReference type="GO" id="GO:0005524">
    <property type="term" value="F:ATP binding"/>
    <property type="evidence" value="ECO:0007669"/>
    <property type="project" value="UniProtKB-KW"/>
</dbReference>
<keyword evidence="5" id="KW-0436">Ligase</keyword>
<feature type="non-terminal residue" evidence="12">
    <location>
        <position position="1"/>
    </location>
</feature>
<dbReference type="FunFam" id="3.10.310.40:FF:000001">
    <property type="entry name" value="Alanine--tRNA ligase"/>
    <property type="match status" value="1"/>
</dbReference>
<evidence type="ECO:0000256" key="6">
    <source>
        <dbReference type="ARBA" id="ARBA00022741"/>
    </source>
</evidence>
<keyword evidence="8" id="KW-0694">RNA-binding</keyword>
<evidence type="ECO:0000256" key="9">
    <source>
        <dbReference type="ARBA" id="ARBA00022917"/>
    </source>
</evidence>
<protein>
    <recommendedName>
        <fullName evidence="3">Alanine--tRNA ligase</fullName>
        <ecNumber evidence="2">6.1.1.7</ecNumber>
    </recommendedName>
</protein>